<dbReference type="PANTHER" id="PTHR23150:SF19">
    <property type="entry name" value="FORMYLGLYCINE-GENERATING ENZYME"/>
    <property type="match status" value="1"/>
</dbReference>
<dbReference type="InterPro" id="IPR042095">
    <property type="entry name" value="SUMF_sf"/>
</dbReference>
<evidence type="ECO:0000256" key="2">
    <source>
        <dbReference type="SAM" id="Coils"/>
    </source>
</evidence>
<keyword evidence="5" id="KW-1185">Reference proteome</keyword>
<dbReference type="PROSITE" id="PS50293">
    <property type="entry name" value="TPR_REGION"/>
    <property type="match status" value="2"/>
</dbReference>
<dbReference type="InterPro" id="IPR019734">
    <property type="entry name" value="TPR_rpt"/>
</dbReference>
<dbReference type="InterPro" id="IPR005532">
    <property type="entry name" value="SUMF_dom"/>
</dbReference>
<name>A0ABR9U9V9_9CYAN</name>
<dbReference type="Pfam" id="PF03781">
    <property type="entry name" value="FGE-sulfatase"/>
    <property type="match status" value="1"/>
</dbReference>
<dbReference type="SUPFAM" id="SSF48452">
    <property type="entry name" value="TPR-like"/>
    <property type="match status" value="1"/>
</dbReference>
<dbReference type="PROSITE" id="PS50005">
    <property type="entry name" value="TPR"/>
    <property type="match status" value="3"/>
</dbReference>
<dbReference type="Gene3D" id="3.90.1580.10">
    <property type="entry name" value="paralog of FGE (formylglycine-generating enzyme)"/>
    <property type="match status" value="1"/>
</dbReference>
<feature type="repeat" description="TPR" evidence="1">
    <location>
        <begin position="523"/>
        <end position="556"/>
    </location>
</feature>
<feature type="repeat" description="TPR" evidence="1">
    <location>
        <begin position="557"/>
        <end position="590"/>
    </location>
</feature>
<evidence type="ECO:0000313" key="4">
    <source>
        <dbReference type="EMBL" id="MBE9143210.1"/>
    </source>
</evidence>
<dbReference type="Pfam" id="PF00515">
    <property type="entry name" value="TPR_1"/>
    <property type="match status" value="2"/>
</dbReference>
<sequence>MTRSLPEDTKIGFWGKIKRGLESIFLPEKYIADTQERNTKIIVANQVEMEEKRQQIKLAEIKLQYIQNQENRDFQAQQAELNHQRQKELQEYIQSVNLAIHQGNIEFQRWRFEQEKNLQTELAQYNRETQLAIAEYQRETAIKVAHNQAEVQKIFANWPLTLPPAQILESYNHNRLIPLRVFIAPPKFQFERFIEKTQNFPDIELTLNQQLRDFFDRYSQQGRPIEFLAGAWESKRFHSEASIKALFGMLKSEPTLILESEFDGDYLNFRIAYWTIGQPNYSYQTIIARLSYRDILYNSAKTRALTWKNTKDKLIALGKTQAEIEKRGGYNEINLKIWEEEQSLREAGIEDDELEIHYKINRKHFEDLYQFLITCHCLVAGWIADTHHLFLHDLTPLLPQLLPDLTQNIPEGEITDEVVGVVISGYEQIYQALAVERSHWVPELILKLAQGLVNLPNQSWAKKQLLNSVEYWLKIRNPVSLRNRVSELWDTVNSVVMAQDVDYIEKINNLLATLGETHRVNIVQACYQRGKNHCQQGEYTIAIDDFTQVLLLEPNSPDANYNCGLAYSKLGKYQAAIEDYNQTLLLNPNYAEAYNNRGNAYYKLGEYEKAIADYNSCLALNPNLPGVAHNRDVVQGVWDEKRLREREFQFDVITVNAEGKETHRERRRAEFFKEDLGNNISLEMVSIPGGTFMMGAAQNEADASSDEYPQHPVNIAAFSIAKYPITQAQWEAIMGNNPSNFKGANRPVENVNWHEAQEFCQRLSKKTGKTYRLPSEAEWEYACRAGTTTPFHFGETITADLANYDARSSYASAPTGTYRQQTTDVGSFPPNAFGLYDMHGNVWEWCADPWHDNYDGAPPDGSVWESGGNTQSRCLRGGSWFFDPDSCRSAYRVRLTPDYFYVSLGFRVCWVVGAS</sequence>
<dbReference type="InterPro" id="IPR051043">
    <property type="entry name" value="Sulfatase_Mod_Factor_Kinase"/>
</dbReference>
<comment type="caution">
    <text evidence="4">The sequence shown here is derived from an EMBL/GenBank/DDBJ whole genome shotgun (WGS) entry which is preliminary data.</text>
</comment>
<gene>
    <name evidence="4" type="ORF">IQ236_08235</name>
</gene>
<evidence type="ECO:0000313" key="5">
    <source>
        <dbReference type="Proteomes" id="UP000640725"/>
    </source>
</evidence>
<feature type="domain" description="Sulfatase-modifying factor enzyme-like" evidence="3">
    <location>
        <begin position="683"/>
        <end position="909"/>
    </location>
</feature>
<dbReference type="SMART" id="SM00028">
    <property type="entry name" value="TPR"/>
    <property type="match status" value="3"/>
</dbReference>
<dbReference type="RefSeq" id="WP_193868815.1">
    <property type="nucleotide sequence ID" value="NZ_JADEWU010000013.1"/>
</dbReference>
<feature type="coiled-coil region" evidence="2">
    <location>
        <begin position="49"/>
        <end position="91"/>
    </location>
</feature>
<protein>
    <submittedName>
        <fullName evidence="4">SUMF1/EgtB/PvdO family nonheme iron enzyme</fullName>
    </submittedName>
</protein>
<feature type="repeat" description="TPR" evidence="1">
    <location>
        <begin position="591"/>
        <end position="624"/>
    </location>
</feature>
<dbReference type="InterPro" id="IPR011990">
    <property type="entry name" value="TPR-like_helical_dom_sf"/>
</dbReference>
<dbReference type="EMBL" id="JADEWU010000013">
    <property type="protein sequence ID" value="MBE9143210.1"/>
    <property type="molecule type" value="Genomic_DNA"/>
</dbReference>
<organism evidence="4 5">
    <name type="scientific">Planktothrix mougeotii LEGE 06226</name>
    <dbReference type="NCBI Taxonomy" id="1828728"/>
    <lineage>
        <taxon>Bacteria</taxon>
        <taxon>Bacillati</taxon>
        <taxon>Cyanobacteriota</taxon>
        <taxon>Cyanophyceae</taxon>
        <taxon>Oscillatoriophycideae</taxon>
        <taxon>Oscillatoriales</taxon>
        <taxon>Microcoleaceae</taxon>
        <taxon>Planktothrix</taxon>
    </lineage>
</organism>
<proteinExistence type="predicted"/>
<dbReference type="Gene3D" id="1.25.40.10">
    <property type="entry name" value="Tetratricopeptide repeat domain"/>
    <property type="match status" value="1"/>
</dbReference>
<evidence type="ECO:0000259" key="3">
    <source>
        <dbReference type="Pfam" id="PF03781"/>
    </source>
</evidence>
<keyword evidence="2" id="KW-0175">Coiled coil</keyword>
<keyword evidence="1" id="KW-0802">TPR repeat</keyword>
<reference evidence="4 5" key="1">
    <citation type="submission" date="2020-10" db="EMBL/GenBank/DDBJ databases">
        <authorList>
            <person name="Castelo-Branco R."/>
            <person name="Eusebio N."/>
            <person name="Adriana R."/>
            <person name="Vieira A."/>
            <person name="Brugerolle De Fraissinette N."/>
            <person name="Rezende De Castro R."/>
            <person name="Schneider M.P."/>
            <person name="Vasconcelos V."/>
            <person name="Leao P.N."/>
        </authorList>
    </citation>
    <scope>NUCLEOTIDE SEQUENCE [LARGE SCALE GENOMIC DNA]</scope>
    <source>
        <strain evidence="4 5">LEGE 06226</strain>
    </source>
</reference>
<dbReference type="SUPFAM" id="SSF56436">
    <property type="entry name" value="C-type lectin-like"/>
    <property type="match status" value="1"/>
</dbReference>
<dbReference type="InterPro" id="IPR016187">
    <property type="entry name" value="CTDL_fold"/>
</dbReference>
<accession>A0ABR9U9V9</accession>
<dbReference type="Proteomes" id="UP000640725">
    <property type="component" value="Unassembled WGS sequence"/>
</dbReference>
<evidence type="ECO:0000256" key="1">
    <source>
        <dbReference type="PROSITE-ProRule" id="PRU00339"/>
    </source>
</evidence>
<dbReference type="PANTHER" id="PTHR23150">
    <property type="entry name" value="SULFATASE MODIFYING FACTOR 1, 2"/>
    <property type="match status" value="1"/>
</dbReference>